<keyword evidence="2" id="KW-1185">Reference proteome</keyword>
<protein>
    <submittedName>
        <fullName evidence="1">Uncharacterized protein</fullName>
    </submittedName>
</protein>
<dbReference type="AlphaFoldDB" id="A0A926VBU7"/>
<evidence type="ECO:0000313" key="2">
    <source>
        <dbReference type="Proteomes" id="UP000641646"/>
    </source>
</evidence>
<dbReference type="Proteomes" id="UP000641646">
    <property type="component" value="Unassembled WGS sequence"/>
</dbReference>
<reference evidence="1" key="1">
    <citation type="journal article" date="2015" name="ISME J.">
        <title>Draft Genome Sequence of Streptomyces incarnatus NRRL8089, which Produces the Nucleoside Antibiotic Sinefungin.</title>
        <authorList>
            <person name="Oshima K."/>
            <person name="Hattori M."/>
            <person name="Shimizu H."/>
            <person name="Fukuda K."/>
            <person name="Nemoto M."/>
            <person name="Inagaki K."/>
            <person name="Tamura T."/>
        </authorList>
    </citation>
    <scope>NUCLEOTIDE SEQUENCE</scope>
    <source>
        <strain evidence="1">FACHB-1375</strain>
    </source>
</reference>
<comment type="caution">
    <text evidence="1">The sequence shown here is derived from an EMBL/GenBank/DDBJ whole genome shotgun (WGS) entry which is preliminary data.</text>
</comment>
<gene>
    <name evidence="1" type="ORF">H6G03_07310</name>
</gene>
<name>A0A926VBU7_9CYAN</name>
<evidence type="ECO:0000313" key="1">
    <source>
        <dbReference type="EMBL" id="MBD2180911.1"/>
    </source>
</evidence>
<organism evidence="1 2">
    <name type="scientific">Aerosakkonema funiforme FACHB-1375</name>
    <dbReference type="NCBI Taxonomy" id="2949571"/>
    <lineage>
        <taxon>Bacteria</taxon>
        <taxon>Bacillati</taxon>
        <taxon>Cyanobacteriota</taxon>
        <taxon>Cyanophyceae</taxon>
        <taxon>Oscillatoriophycideae</taxon>
        <taxon>Aerosakkonematales</taxon>
        <taxon>Aerosakkonemataceae</taxon>
        <taxon>Aerosakkonema</taxon>
    </lineage>
</organism>
<proteinExistence type="predicted"/>
<accession>A0A926VBU7</accession>
<sequence>MRLSFFSNNFLSTLANSSAVVTIVLTPAVNSNTLNAQTSFPDAIATGLPSDSSLRISTELKTNIKILSSFLTSNVFAKKQKEPPPPVPTRSGGSR</sequence>
<dbReference type="EMBL" id="JACJPW010000013">
    <property type="protein sequence ID" value="MBD2180911.1"/>
    <property type="molecule type" value="Genomic_DNA"/>
</dbReference>
<dbReference type="RefSeq" id="WP_190463595.1">
    <property type="nucleotide sequence ID" value="NZ_JACJPW010000013.1"/>
</dbReference>
<reference evidence="1" key="2">
    <citation type="submission" date="2020-08" db="EMBL/GenBank/DDBJ databases">
        <authorList>
            <person name="Chen M."/>
            <person name="Teng W."/>
            <person name="Zhao L."/>
            <person name="Hu C."/>
            <person name="Zhou Y."/>
            <person name="Han B."/>
            <person name="Song L."/>
            <person name="Shu W."/>
        </authorList>
    </citation>
    <scope>NUCLEOTIDE SEQUENCE</scope>
    <source>
        <strain evidence="1">FACHB-1375</strain>
    </source>
</reference>